<evidence type="ECO:0000256" key="1">
    <source>
        <dbReference type="ARBA" id="ARBA00006484"/>
    </source>
</evidence>
<dbReference type="Pfam" id="PF00106">
    <property type="entry name" value="adh_short"/>
    <property type="match status" value="1"/>
</dbReference>
<dbReference type="SUPFAM" id="SSF51735">
    <property type="entry name" value="NAD(P)-binding Rossmann-fold domains"/>
    <property type="match status" value="1"/>
</dbReference>
<evidence type="ECO:0000313" key="4">
    <source>
        <dbReference type="EMBL" id="OAA57634.1"/>
    </source>
</evidence>
<dbReference type="EMBL" id="AZHD01000014">
    <property type="protein sequence ID" value="OAA57634.1"/>
    <property type="molecule type" value="Genomic_DNA"/>
</dbReference>
<organism evidence="4 5">
    <name type="scientific">Niveomyces insectorum RCEF 264</name>
    <dbReference type="NCBI Taxonomy" id="1081102"/>
    <lineage>
        <taxon>Eukaryota</taxon>
        <taxon>Fungi</taxon>
        <taxon>Dikarya</taxon>
        <taxon>Ascomycota</taxon>
        <taxon>Pezizomycotina</taxon>
        <taxon>Sordariomycetes</taxon>
        <taxon>Hypocreomycetidae</taxon>
        <taxon>Hypocreales</taxon>
        <taxon>Cordycipitaceae</taxon>
        <taxon>Niveomyces</taxon>
    </lineage>
</organism>
<dbReference type="InterPro" id="IPR052178">
    <property type="entry name" value="Sec_Metab_Biosynth_SDR"/>
</dbReference>
<keyword evidence="3" id="KW-0560">Oxidoreductase</keyword>
<dbReference type="GO" id="GO:0016491">
    <property type="term" value="F:oxidoreductase activity"/>
    <property type="evidence" value="ECO:0007669"/>
    <property type="project" value="UniProtKB-KW"/>
</dbReference>
<dbReference type="PANTHER" id="PTHR43618:SF13">
    <property type="entry name" value="CHAIN DEHYDROGENASE, PUTATIVE (AFU_ORTHOLOGUE AFUA_1G17650)-RELATED"/>
    <property type="match status" value="1"/>
</dbReference>
<dbReference type="PROSITE" id="PS51257">
    <property type="entry name" value="PROKAR_LIPOPROTEIN"/>
    <property type="match status" value="1"/>
</dbReference>
<name>A0A167QGZ0_9HYPO</name>
<gene>
    <name evidence="4" type="ORF">SPI_07293</name>
</gene>
<keyword evidence="2" id="KW-0521">NADP</keyword>
<evidence type="ECO:0000256" key="2">
    <source>
        <dbReference type="ARBA" id="ARBA00022857"/>
    </source>
</evidence>
<keyword evidence="5" id="KW-1185">Reference proteome</keyword>
<evidence type="ECO:0000313" key="5">
    <source>
        <dbReference type="Proteomes" id="UP000076874"/>
    </source>
</evidence>
<dbReference type="InterPro" id="IPR002347">
    <property type="entry name" value="SDR_fam"/>
</dbReference>
<dbReference type="PRINTS" id="PR00081">
    <property type="entry name" value="GDHRDH"/>
</dbReference>
<dbReference type="CDD" id="cd05233">
    <property type="entry name" value="SDR_c"/>
    <property type="match status" value="1"/>
</dbReference>
<proteinExistence type="inferred from homology"/>
<protein>
    <submittedName>
        <fullName evidence="4">Short chain dehydrogenase reductase</fullName>
    </submittedName>
</protein>
<dbReference type="Gene3D" id="3.40.50.720">
    <property type="entry name" value="NAD(P)-binding Rossmann-like Domain"/>
    <property type="match status" value="1"/>
</dbReference>
<dbReference type="InterPro" id="IPR036291">
    <property type="entry name" value="NAD(P)-bd_dom_sf"/>
</dbReference>
<reference evidence="4 5" key="1">
    <citation type="journal article" date="2016" name="Genome Biol. Evol.">
        <title>Divergent and convergent evolution of fungal pathogenicity.</title>
        <authorList>
            <person name="Shang Y."/>
            <person name="Xiao G."/>
            <person name="Zheng P."/>
            <person name="Cen K."/>
            <person name="Zhan S."/>
            <person name="Wang C."/>
        </authorList>
    </citation>
    <scope>NUCLEOTIDE SEQUENCE [LARGE SCALE GENOMIC DNA]</scope>
    <source>
        <strain evidence="4 5">RCEF 264</strain>
    </source>
</reference>
<accession>A0A167QGZ0</accession>
<comment type="similarity">
    <text evidence="1">Belongs to the short-chain dehydrogenases/reductases (SDR) family.</text>
</comment>
<dbReference type="PANTHER" id="PTHR43618">
    <property type="entry name" value="7-ALPHA-HYDROXYSTEROID DEHYDROGENASE"/>
    <property type="match status" value="1"/>
</dbReference>
<dbReference type="STRING" id="1081102.A0A167QGZ0"/>
<comment type="caution">
    <text evidence="4">The sequence shown here is derived from an EMBL/GenBank/DDBJ whole genome shotgun (WGS) entry which is preliminary data.</text>
</comment>
<dbReference type="Proteomes" id="UP000076874">
    <property type="component" value="Unassembled WGS sequence"/>
</dbReference>
<evidence type="ECO:0000256" key="3">
    <source>
        <dbReference type="ARBA" id="ARBA00023002"/>
    </source>
</evidence>
<dbReference type="AlphaFoldDB" id="A0A167QGZ0"/>
<sequence>MSLRKVALVTGGSAGLGACIARVLAHELGTSVIINYSANAERAEALVKELRETAPATATGTDKDGAAPPAVFRAIQADLSRKADVTRLVNEAAAAAGGRLDVVVSNVGYTKMRNFYDLDDGLHEEDWDKCFTVNVKSHLWLFHAARRWLEESNSRDPGAAVFVSTASVAGCKPSGSSLPYAVTKAAQIHLVKSLATIAAPSIRVNSVSPGILLTEWGLSFPPDRLAAVEKQNKLQRFATIEDVAVQVKAFVASKSVTGQNAVIDAGFSL</sequence>
<dbReference type="OrthoDB" id="37659at2759"/>